<dbReference type="AlphaFoldDB" id="A0A956M1E1"/>
<dbReference type="Proteomes" id="UP000697710">
    <property type="component" value="Unassembled WGS sequence"/>
</dbReference>
<gene>
    <name evidence="1" type="ORF">KC729_17105</name>
</gene>
<accession>A0A956M1E1</accession>
<sequence length="172" mass="18415">MNTPGTAMPRLVPTGCGRWCGLLVLLLGFASRPVLAASEARTTLSLIVPPIQRLEIETPTLVMPDLTASDLRPGYVLLPRVLSIRVSSNTAWVLQMRAAEGKPGSDPGEEVQRVGTNESFRTIADDWLTVAEGESGIDQSVELRLRVSITGAGSVSGAHESRFDYRLSGVGE</sequence>
<evidence type="ECO:0000313" key="1">
    <source>
        <dbReference type="EMBL" id="MCA9729409.1"/>
    </source>
</evidence>
<dbReference type="EMBL" id="JAGQHR010000683">
    <property type="protein sequence ID" value="MCA9729409.1"/>
    <property type="molecule type" value="Genomic_DNA"/>
</dbReference>
<proteinExistence type="predicted"/>
<protein>
    <submittedName>
        <fullName evidence="1">Uncharacterized protein</fullName>
    </submittedName>
</protein>
<reference evidence="1" key="2">
    <citation type="journal article" date="2021" name="Microbiome">
        <title>Successional dynamics and alternative stable states in a saline activated sludge microbial community over 9 years.</title>
        <authorList>
            <person name="Wang Y."/>
            <person name="Ye J."/>
            <person name="Ju F."/>
            <person name="Liu L."/>
            <person name="Boyd J.A."/>
            <person name="Deng Y."/>
            <person name="Parks D.H."/>
            <person name="Jiang X."/>
            <person name="Yin X."/>
            <person name="Woodcroft B.J."/>
            <person name="Tyson G.W."/>
            <person name="Hugenholtz P."/>
            <person name="Polz M.F."/>
            <person name="Zhang T."/>
        </authorList>
    </citation>
    <scope>NUCLEOTIDE SEQUENCE</scope>
    <source>
        <strain evidence="1">HKST-UBA01</strain>
    </source>
</reference>
<name>A0A956M1E1_UNCEI</name>
<comment type="caution">
    <text evidence="1">The sequence shown here is derived from an EMBL/GenBank/DDBJ whole genome shotgun (WGS) entry which is preliminary data.</text>
</comment>
<reference evidence="1" key="1">
    <citation type="submission" date="2020-04" db="EMBL/GenBank/DDBJ databases">
        <authorList>
            <person name="Zhang T."/>
        </authorList>
    </citation>
    <scope>NUCLEOTIDE SEQUENCE</scope>
    <source>
        <strain evidence="1">HKST-UBA01</strain>
    </source>
</reference>
<organism evidence="1 2">
    <name type="scientific">Eiseniibacteriota bacterium</name>
    <dbReference type="NCBI Taxonomy" id="2212470"/>
    <lineage>
        <taxon>Bacteria</taxon>
        <taxon>Candidatus Eiseniibacteriota</taxon>
    </lineage>
</organism>
<evidence type="ECO:0000313" key="2">
    <source>
        <dbReference type="Proteomes" id="UP000697710"/>
    </source>
</evidence>